<accession>A0A2T0LVD7</accession>
<keyword evidence="3" id="KW-1185">Reference proteome</keyword>
<evidence type="ECO:0000259" key="1">
    <source>
        <dbReference type="Pfam" id="PF01168"/>
    </source>
</evidence>
<dbReference type="PANTHER" id="PTHR28004:SF2">
    <property type="entry name" value="D-SERINE DEHYDRATASE"/>
    <property type="match status" value="1"/>
</dbReference>
<evidence type="ECO:0000313" key="3">
    <source>
        <dbReference type="Proteomes" id="UP000238362"/>
    </source>
</evidence>
<dbReference type="InterPro" id="IPR051466">
    <property type="entry name" value="D-amino_acid_metab_enzyme"/>
</dbReference>
<name>A0A2T0LVD7_9PSEU</name>
<reference evidence="2 3" key="1">
    <citation type="submission" date="2018-03" db="EMBL/GenBank/DDBJ databases">
        <title>Genomic Encyclopedia of Type Strains, Phase III (KMG-III): the genomes of soil and plant-associated and newly described type strains.</title>
        <authorList>
            <person name="Whitman W."/>
        </authorList>
    </citation>
    <scope>NUCLEOTIDE SEQUENCE [LARGE SCALE GENOMIC DNA]</scope>
    <source>
        <strain evidence="2 3">CGMCC 4.7125</strain>
    </source>
</reference>
<dbReference type="Proteomes" id="UP000238362">
    <property type="component" value="Unassembled WGS sequence"/>
</dbReference>
<sequence length="409" mass="43638">MLFAFQSSLPYRTAVTSLNAMTYDVATKDLDPPLAIVDLAAFDANAADLVRRAGGVPLRVVSKSVRCRALLERVLARPGFSGVLAYSLAEALWLFHHGTSDDIVIAYPTVDHEALRALAADPGARAAITLMVDSTEHLDVVDDALGPGHPDVRVCLELDASWRPLPGVHIGTRRSPVFTPRQAGALARTIVARPGFRLVGMMAYEGQIAGVPDAEGGVRDRLVRLVQRRSAAELARRRAAAVAEVRAVTELEFVNGGGTGSIESTRADGAVTEIAAGSGLLGPRLFAGYSRFSPRPAALFALPVVHRPARGIVTLFSGGFVASGQPGPSRLPCPHLPSGLRLLRVEGAGEVQTPVAGRAARSLRLGDRVWFRHAKAGELAERFTEYHLVSGDRIERTVPTYRGEGRSFG</sequence>
<feature type="domain" description="Alanine racemase N-terminal" evidence="1">
    <location>
        <begin position="37"/>
        <end position="224"/>
    </location>
</feature>
<dbReference type="Gene3D" id="3.20.20.10">
    <property type="entry name" value="Alanine racemase"/>
    <property type="match status" value="1"/>
</dbReference>
<organism evidence="2 3">
    <name type="scientific">Prauserella shujinwangii</name>
    <dbReference type="NCBI Taxonomy" id="1453103"/>
    <lineage>
        <taxon>Bacteria</taxon>
        <taxon>Bacillati</taxon>
        <taxon>Actinomycetota</taxon>
        <taxon>Actinomycetes</taxon>
        <taxon>Pseudonocardiales</taxon>
        <taxon>Pseudonocardiaceae</taxon>
        <taxon>Prauserella</taxon>
    </lineage>
</organism>
<comment type="caution">
    <text evidence="2">The sequence shown here is derived from an EMBL/GenBank/DDBJ whole genome shotgun (WGS) entry which is preliminary data.</text>
</comment>
<gene>
    <name evidence="2" type="ORF">B0I33_105393</name>
</gene>
<dbReference type="Pfam" id="PF01168">
    <property type="entry name" value="Ala_racemase_N"/>
    <property type="match status" value="1"/>
</dbReference>
<dbReference type="PANTHER" id="PTHR28004">
    <property type="entry name" value="ZGC:162816-RELATED"/>
    <property type="match status" value="1"/>
</dbReference>
<dbReference type="InterPro" id="IPR001608">
    <property type="entry name" value="Ala_racemase_N"/>
</dbReference>
<dbReference type="OrthoDB" id="2445260at2"/>
<dbReference type="InterPro" id="IPR029066">
    <property type="entry name" value="PLP-binding_barrel"/>
</dbReference>
<dbReference type="SUPFAM" id="SSF51419">
    <property type="entry name" value="PLP-binding barrel"/>
    <property type="match status" value="1"/>
</dbReference>
<dbReference type="CDD" id="cd06813">
    <property type="entry name" value="PLPDE_III_DSD_D-TA_like_2"/>
    <property type="match status" value="1"/>
</dbReference>
<evidence type="ECO:0000313" key="2">
    <source>
        <dbReference type="EMBL" id="PRX47810.1"/>
    </source>
</evidence>
<dbReference type="GO" id="GO:0036088">
    <property type="term" value="P:D-serine catabolic process"/>
    <property type="evidence" value="ECO:0007669"/>
    <property type="project" value="TreeGrafter"/>
</dbReference>
<proteinExistence type="predicted"/>
<protein>
    <submittedName>
        <fullName evidence="2">D-serine deaminase-like pyridoxal phosphate-dependent protein</fullName>
    </submittedName>
</protein>
<dbReference type="EMBL" id="PVNH01000005">
    <property type="protein sequence ID" value="PRX47810.1"/>
    <property type="molecule type" value="Genomic_DNA"/>
</dbReference>
<dbReference type="GO" id="GO:0008721">
    <property type="term" value="F:D-serine ammonia-lyase activity"/>
    <property type="evidence" value="ECO:0007669"/>
    <property type="project" value="TreeGrafter"/>
</dbReference>
<dbReference type="AlphaFoldDB" id="A0A2T0LVD7"/>